<evidence type="ECO:0000313" key="1">
    <source>
        <dbReference type="EMBL" id="MBF4768082.1"/>
    </source>
</evidence>
<name>A0A930VP22_9ACTN</name>
<keyword evidence="2" id="KW-1185">Reference proteome</keyword>
<proteinExistence type="predicted"/>
<dbReference type="RefSeq" id="WP_194696238.1">
    <property type="nucleotide sequence ID" value="NZ_JADKPO010000011.1"/>
</dbReference>
<reference evidence="1" key="1">
    <citation type="submission" date="2020-11" db="EMBL/GenBank/DDBJ databases">
        <title>Nocardioides cynanchi sp. nov., isolated from soil of rhizosphere of Cynanchum wilfordii.</title>
        <authorList>
            <person name="Lee J.-S."/>
            <person name="Suh M.K."/>
            <person name="Kim J.-S."/>
        </authorList>
    </citation>
    <scope>NUCLEOTIDE SEQUENCE</scope>
    <source>
        <strain evidence="1">KCTC 19276</strain>
    </source>
</reference>
<sequence>MRDSPGERGRALVAFLGPSLPASVARRIVPDVVLLPPVCRGDLTSAVLNLSPRAVLIVDGEFSQALSVWHKEVLHAPTRPAREPLVQPFFHYTFAAEEPG</sequence>
<organism evidence="1 2">
    <name type="scientific">Nocardioides agariphilus</name>
    <dbReference type="NCBI Taxonomy" id="433664"/>
    <lineage>
        <taxon>Bacteria</taxon>
        <taxon>Bacillati</taxon>
        <taxon>Actinomycetota</taxon>
        <taxon>Actinomycetes</taxon>
        <taxon>Propionibacteriales</taxon>
        <taxon>Nocardioidaceae</taxon>
        <taxon>Nocardioides</taxon>
    </lineage>
</organism>
<accession>A0A930VP22</accession>
<dbReference type="Proteomes" id="UP000660668">
    <property type="component" value="Unassembled WGS sequence"/>
</dbReference>
<dbReference type="EMBL" id="JADKPO010000011">
    <property type="protein sequence ID" value="MBF4768082.1"/>
    <property type="molecule type" value="Genomic_DNA"/>
</dbReference>
<comment type="caution">
    <text evidence="1">The sequence shown here is derived from an EMBL/GenBank/DDBJ whole genome shotgun (WGS) entry which is preliminary data.</text>
</comment>
<gene>
    <name evidence="1" type="ORF">ISU10_09910</name>
</gene>
<protein>
    <submittedName>
        <fullName evidence="1">Uncharacterized protein</fullName>
    </submittedName>
</protein>
<dbReference type="AlphaFoldDB" id="A0A930VP22"/>
<evidence type="ECO:0000313" key="2">
    <source>
        <dbReference type="Proteomes" id="UP000660668"/>
    </source>
</evidence>